<evidence type="ECO:0000256" key="1">
    <source>
        <dbReference type="SAM" id="MobiDB-lite"/>
    </source>
</evidence>
<organism evidence="2 3">
    <name type="scientific">Stylosanthes scabra</name>
    <dbReference type="NCBI Taxonomy" id="79078"/>
    <lineage>
        <taxon>Eukaryota</taxon>
        <taxon>Viridiplantae</taxon>
        <taxon>Streptophyta</taxon>
        <taxon>Embryophyta</taxon>
        <taxon>Tracheophyta</taxon>
        <taxon>Spermatophyta</taxon>
        <taxon>Magnoliopsida</taxon>
        <taxon>eudicotyledons</taxon>
        <taxon>Gunneridae</taxon>
        <taxon>Pentapetalae</taxon>
        <taxon>rosids</taxon>
        <taxon>fabids</taxon>
        <taxon>Fabales</taxon>
        <taxon>Fabaceae</taxon>
        <taxon>Papilionoideae</taxon>
        <taxon>50 kb inversion clade</taxon>
        <taxon>dalbergioids sensu lato</taxon>
        <taxon>Dalbergieae</taxon>
        <taxon>Pterocarpus clade</taxon>
        <taxon>Stylosanthes</taxon>
    </lineage>
</organism>
<sequence>MARRKSRVSIELGVQTCHLAGAPSDHVSHPESSSGSGSRTRLSDICPFRPPRDKASFDLSDSADHRHPAKRCPIPMNQAVVDNADPEDEDYVPDADEMASFDDHLDNLFAKQDAREQNKGKRRKDNDWWSVEVIGAFFLSYISKSCQ</sequence>
<feature type="region of interest" description="Disordered" evidence="1">
    <location>
        <begin position="18"/>
        <end position="77"/>
    </location>
</feature>
<feature type="compositionally biased region" description="Basic and acidic residues" evidence="1">
    <location>
        <begin position="50"/>
        <end position="66"/>
    </location>
</feature>
<evidence type="ECO:0000313" key="2">
    <source>
        <dbReference type="EMBL" id="MED6122481.1"/>
    </source>
</evidence>
<keyword evidence="3" id="KW-1185">Reference proteome</keyword>
<reference evidence="2 3" key="1">
    <citation type="journal article" date="2023" name="Plants (Basel)">
        <title>Bridging the Gap: Combining Genomics and Transcriptomics Approaches to Understand Stylosanthes scabra, an Orphan Legume from the Brazilian Caatinga.</title>
        <authorList>
            <person name="Ferreira-Neto J.R.C."/>
            <person name="da Silva M.D."/>
            <person name="Binneck E."/>
            <person name="de Melo N.F."/>
            <person name="da Silva R.H."/>
            <person name="de Melo A.L.T.M."/>
            <person name="Pandolfi V."/>
            <person name="Bustamante F.O."/>
            <person name="Brasileiro-Vidal A.C."/>
            <person name="Benko-Iseppon A.M."/>
        </authorList>
    </citation>
    <scope>NUCLEOTIDE SEQUENCE [LARGE SCALE GENOMIC DNA]</scope>
    <source>
        <tissue evidence="2">Leaves</tissue>
    </source>
</reference>
<gene>
    <name evidence="2" type="ORF">PIB30_040211</name>
</gene>
<dbReference type="Proteomes" id="UP001341840">
    <property type="component" value="Unassembled WGS sequence"/>
</dbReference>
<evidence type="ECO:0000313" key="3">
    <source>
        <dbReference type="Proteomes" id="UP001341840"/>
    </source>
</evidence>
<comment type="caution">
    <text evidence="2">The sequence shown here is derived from an EMBL/GenBank/DDBJ whole genome shotgun (WGS) entry which is preliminary data.</text>
</comment>
<proteinExistence type="predicted"/>
<dbReference type="EMBL" id="JASCZI010030424">
    <property type="protein sequence ID" value="MED6122481.1"/>
    <property type="molecule type" value="Genomic_DNA"/>
</dbReference>
<feature type="compositionally biased region" description="Low complexity" evidence="1">
    <location>
        <begin position="30"/>
        <end position="44"/>
    </location>
</feature>
<name>A0ABU6REP5_9FABA</name>
<accession>A0ABU6REP5</accession>
<protein>
    <submittedName>
        <fullName evidence="2">Uncharacterized protein</fullName>
    </submittedName>
</protein>